<evidence type="ECO:0000313" key="1">
    <source>
        <dbReference type="EMBL" id="OAH59444.1"/>
    </source>
</evidence>
<evidence type="ECO:0000313" key="2">
    <source>
        <dbReference type="Proteomes" id="UP000077271"/>
    </source>
</evidence>
<comment type="caution">
    <text evidence="1">The sequence shown here is derived from an EMBL/GenBank/DDBJ whole genome shotgun (WGS) entry which is preliminary data.</text>
</comment>
<accession>A0A177L221</accession>
<dbReference type="EMBL" id="LQWZ01000002">
    <property type="protein sequence ID" value="OAH59444.1"/>
    <property type="molecule type" value="Genomic_DNA"/>
</dbReference>
<organism evidence="1 2">
    <name type="scientific">Domibacillus aminovorans</name>
    <dbReference type="NCBI Taxonomy" id="29332"/>
    <lineage>
        <taxon>Bacteria</taxon>
        <taxon>Bacillati</taxon>
        <taxon>Bacillota</taxon>
        <taxon>Bacilli</taxon>
        <taxon>Bacillales</taxon>
        <taxon>Bacillaceae</taxon>
        <taxon>Domibacillus</taxon>
    </lineage>
</organism>
<protein>
    <submittedName>
        <fullName evidence="1">Uncharacterized protein</fullName>
    </submittedName>
</protein>
<dbReference type="Proteomes" id="UP000077271">
    <property type="component" value="Unassembled WGS sequence"/>
</dbReference>
<gene>
    <name evidence="1" type="ORF">AWH48_15010</name>
</gene>
<proteinExistence type="predicted"/>
<name>A0A177L221_9BACI</name>
<dbReference type="AlphaFoldDB" id="A0A177L221"/>
<sequence length="68" mass="7575">MNASIIQQKKAPYLFDTGAFKRVHPLFYNIDKIVKFPIEPSTAKIMLTPVKAIRNAAAAPAMPNQLFS</sequence>
<reference evidence="1 2" key="1">
    <citation type="submission" date="2016-01" db="EMBL/GenBank/DDBJ databases">
        <title>Investigation of taxonomic status of Bacillus aminovorans.</title>
        <authorList>
            <person name="Verma A."/>
            <person name="Pal Y."/>
            <person name="Krishnamurthi S."/>
        </authorList>
    </citation>
    <scope>NUCLEOTIDE SEQUENCE [LARGE SCALE GENOMIC DNA]</scope>
    <source>
        <strain evidence="1 2">DSM 4337</strain>
    </source>
</reference>